<evidence type="ECO:0000313" key="1">
    <source>
        <dbReference type="EMBL" id="MQS97343.1"/>
    </source>
</evidence>
<keyword evidence="2" id="KW-1185">Reference proteome</keyword>
<proteinExistence type="predicted"/>
<name>A0A5P0ZW90_9LACO</name>
<dbReference type="AlphaFoldDB" id="A0A5P0ZW90"/>
<dbReference type="EMBL" id="VDFO01000016">
    <property type="protein sequence ID" value="MQS97343.1"/>
    <property type="molecule type" value="Genomic_DNA"/>
</dbReference>
<dbReference type="OrthoDB" id="9784157at2"/>
<dbReference type="RefSeq" id="WP_153522223.1">
    <property type="nucleotide sequence ID" value="NZ_VDFO01000016.1"/>
</dbReference>
<reference evidence="1 2" key="1">
    <citation type="journal article" date="2019" name="Syst. Appl. Microbiol.">
        <title>Polyphasic characterization of two novel Lactobacillus spp. isolated from blown salami packages: Description of Lactobacillus halodurans sp. nov. and Lactobacillus salsicarnum sp. nov.</title>
        <authorList>
            <person name="Schuster J.A."/>
            <person name="Klingl A."/>
            <person name="Vogel R.F."/>
            <person name="Ehrmann M.A."/>
        </authorList>
    </citation>
    <scope>NUCLEOTIDE SEQUENCE [LARGE SCALE GENOMIC DNA]</scope>
    <source>
        <strain evidence="1 2">TMW 1.1920</strain>
    </source>
</reference>
<evidence type="ECO:0000313" key="2">
    <source>
        <dbReference type="Proteomes" id="UP000371423"/>
    </source>
</evidence>
<gene>
    <name evidence="1" type="ORF">FHL05_05500</name>
</gene>
<dbReference type="Proteomes" id="UP000371423">
    <property type="component" value="Unassembled WGS sequence"/>
</dbReference>
<protein>
    <submittedName>
        <fullName evidence="1">Uncharacterized protein</fullName>
    </submittedName>
</protein>
<sequence length="145" mass="16266">MLERGEYLPTGTNVSELEKTAHKPQSQSGKVKITNFKQYGTRLSFDFKNAKNAKVDLPIIGYYGFQSTQSKGNVSDLKMDNKNNNLAQVTVNGKGKVVVDYFETVTQRISRRISFLALLIIAATLFIKKLNLVDFSKIEGLKKSK</sequence>
<accession>A0A5P0ZW90</accession>
<organism evidence="1 2">
    <name type="scientific">Companilactobacillus halodurans</name>
    <dbReference type="NCBI Taxonomy" id="2584183"/>
    <lineage>
        <taxon>Bacteria</taxon>
        <taxon>Bacillati</taxon>
        <taxon>Bacillota</taxon>
        <taxon>Bacilli</taxon>
        <taxon>Lactobacillales</taxon>
        <taxon>Lactobacillaceae</taxon>
        <taxon>Companilactobacillus</taxon>
    </lineage>
</organism>
<comment type="caution">
    <text evidence="1">The sequence shown here is derived from an EMBL/GenBank/DDBJ whole genome shotgun (WGS) entry which is preliminary data.</text>
</comment>